<accession>A0A845Q727</accession>
<dbReference type="PRINTS" id="PR00125">
    <property type="entry name" value="ATPASEDELTA"/>
</dbReference>
<evidence type="ECO:0000256" key="5">
    <source>
        <dbReference type="ARBA" id="ARBA00023136"/>
    </source>
</evidence>
<evidence type="ECO:0000313" key="10">
    <source>
        <dbReference type="Proteomes" id="UP000470384"/>
    </source>
</evidence>
<keyword evidence="10" id="KW-1185">Reference proteome</keyword>
<dbReference type="GeneID" id="300656339"/>
<evidence type="ECO:0000256" key="6">
    <source>
        <dbReference type="ARBA" id="ARBA00023196"/>
    </source>
</evidence>
<dbReference type="InterPro" id="IPR000711">
    <property type="entry name" value="ATPase_OSCP/dsu"/>
</dbReference>
<evidence type="ECO:0000256" key="1">
    <source>
        <dbReference type="ARBA" id="ARBA00004370"/>
    </source>
</evidence>
<dbReference type="InterPro" id="IPR026015">
    <property type="entry name" value="ATP_synth_OSCP/delta_N_sf"/>
</dbReference>
<comment type="function">
    <text evidence="8">This protein is part of the stalk that links CF(0) to CF(1). It either transmits conformational changes from CF(0) to CF(1) or is implicated in proton conduction.</text>
</comment>
<dbReference type="AlphaFoldDB" id="A0A845Q727"/>
<dbReference type="Gene3D" id="1.10.520.20">
    <property type="entry name" value="N-terminal domain of the delta subunit of the F1F0-ATP synthase"/>
    <property type="match status" value="1"/>
</dbReference>
<dbReference type="Proteomes" id="UP000470384">
    <property type="component" value="Unassembled WGS sequence"/>
</dbReference>
<dbReference type="OrthoDB" id="9796185at2"/>
<evidence type="ECO:0000313" key="9">
    <source>
        <dbReference type="EMBL" id="NBG94283.1"/>
    </source>
</evidence>
<comment type="subcellular location">
    <subcellularLocation>
        <location evidence="8">Cell membrane</location>
        <topology evidence="8">Peripheral membrane protein</topology>
    </subcellularLocation>
    <subcellularLocation>
        <location evidence="1">Membrane</location>
    </subcellularLocation>
</comment>
<dbReference type="HAMAP" id="MF_01416">
    <property type="entry name" value="ATP_synth_delta_bact"/>
    <property type="match status" value="1"/>
</dbReference>
<keyword evidence="8" id="KW-1003">Cell membrane</keyword>
<dbReference type="SUPFAM" id="SSF47928">
    <property type="entry name" value="N-terminal domain of the delta subunit of the F1F0-ATP synthase"/>
    <property type="match status" value="1"/>
</dbReference>
<keyword evidence="6 8" id="KW-0139">CF(1)</keyword>
<evidence type="ECO:0000256" key="3">
    <source>
        <dbReference type="ARBA" id="ARBA00022781"/>
    </source>
</evidence>
<keyword evidence="3 8" id="KW-0375">Hydrogen ion transport</keyword>
<dbReference type="PANTHER" id="PTHR11910">
    <property type="entry name" value="ATP SYNTHASE DELTA CHAIN"/>
    <property type="match status" value="1"/>
</dbReference>
<dbReference type="NCBIfam" id="NF004406">
    <property type="entry name" value="PRK05758.3-2"/>
    <property type="match status" value="1"/>
</dbReference>
<evidence type="ECO:0000256" key="7">
    <source>
        <dbReference type="ARBA" id="ARBA00023310"/>
    </source>
</evidence>
<name>A0A845Q727_9HYPH</name>
<comment type="caution">
    <text evidence="9">The sequence shown here is derived from an EMBL/GenBank/DDBJ whole genome shotgun (WGS) entry which is preliminary data.</text>
</comment>
<evidence type="ECO:0000256" key="8">
    <source>
        <dbReference type="HAMAP-Rule" id="MF_01416"/>
    </source>
</evidence>
<keyword evidence="7 8" id="KW-0066">ATP synthesis</keyword>
<dbReference type="NCBIfam" id="NF004402">
    <property type="entry name" value="PRK05758.2-2"/>
    <property type="match status" value="1"/>
</dbReference>
<dbReference type="PROSITE" id="PS00389">
    <property type="entry name" value="ATPASE_DELTA"/>
    <property type="match status" value="1"/>
</dbReference>
<sequence>MAGEDANFSGVAGRYASALFDLAKESGAIDAVAGDLGALERLMGESADLRNLVSSPLYDRAEQTAAMGAILERAGAADLTKKFVGLVATNRRLFALEGMIGAYKALVAKHRGEVSAEVTSAHPLTDAQVQKLTETLKAATGSDVTLSTKVDDSLLGGLVVKLGSRMVDTSLRTKLNRMKLAMKEAG</sequence>
<dbReference type="GO" id="GO:0005886">
    <property type="term" value="C:plasma membrane"/>
    <property type="evidence" value="ECO:0007669"/>
    <property type="project" value="UniProtKB-SubCell"/>
</dbReference>
<dbReference type="EMBL" id="WXYQ01000001">
    <property type="protein sequence ID" value="NBG94283.1"/>
    <property type="molecule type" value="Genomic_DNA"/>
</dbReference>
<dbReference type="GO" id="GO:0045259">
    <property type="term" value="C:proton-transporting ATP synthase complex"/>
    <property type="evidence" value="ECO:0007669"/>
    <property type="project" value="UniProtKB-KW"/>
</dbReference>
<comment type="function">
    <text evidence="8">F(1)F(0) ATP synthase produces ATP from ADP in the presence of a proton or sodium gradient. F-type ATPases consist of two structural domains, F(1) containing the extramembraneous catalytic core and F(0) containing the membrane proton channel, linked together by a central stalk and a peripheral stalk. During catalysis, ATP synthesis in the catalytic domain of F(1) is coupled via a rotary mechanism of the central stalk subunits to proton translocation.</text>
</comment>
<proteinExistence type="inferred from homology"/>
<dbReference type="NCBIfam" id="TIGR01145">
    <property type="entry name" value="ATP_synt_delta"/>
    <property type="match status" value="1"/>
</dbReference>
<keyword evidence="4 8" id="KW-0406">Ion transport</keyword>
<dbReference type="GO" id="GO:0046933">
    <property type="term" value="F:proton-transporting ATP synthase activity, rotational mechanism"/>
    <property type="evidence" value="ECO:0007669"/>
    <property type="project" value="UniProtKB-UniRule"/>
</dbReference>
<comment type="similarity">
    <text evidence="8">Belongs to the ATPase delta chain family.</text>
</comment>
<keyword evidence="5 8" id="KW-0472">Membrane</keyword>
<gene>
    <name evidence="8" type="primary">atpH</name>
    <name evidence="9" type="ORF">GTQ45_00890</name>
</gene>
<keyword evidence="2 8" id="KW-0813">Transport</keyword>
<evidence type="ECO:0000256" key="2">
    <source>
        <dbReference type="ARBA" id="ARBA00022448"/>
    </source>
</evidence>
<dbReference type="RefSeq" id="WP_027839648.1">
    <property type="nucleotide sequence ID" value="NZ_BMHN01000001.1"/>
</dbReference>
<dbReference type="InterPro" id="IPR020781">
    <property type="entry name" value="ATPase_OSCP/d_CS"/>
</dbReference>
<dbReference type="Pfam" id="PF00213">
    <property type="entry name" value="OSCP"/>
    <property type="match status" value="1"/>
</dbReference>
<protein>
    <recommendedName>
        <fullName evidence="8">ATP synthase subunit delta</fullName>
    </recommendedName>
    <alternativeName>
        <fullName evidence="8">ATP synthase F(1) sector subunit delta</fullName>
    </alternativeName>
    <alternativeName>
        <fullName evidence="8">F-type ATPase subunit delta</fullName>
        <shortName evidence="8">F-ATPase subunit delta</shortName>
    </alternativeName>
</protein>
<reference evidence="9 10" key="1">
    <citation type="journal article" date="2016" name="Int. J. Syst. Evol. Microbiol.">
        <title>Pyruvatibacter mobilis gen. nov., sp. nov., a marine bacterium from the culture broth of Picochlorum sp. 122.</title>
        <authorList>
            <person name="Wang G."/>
            <person name="Tang M."/>
            <person name="Wu H."/>
            <person name="Dai S."/>
            <person name="Li T."/>
            <person name="Chen C."/>
            <person name="He H."/>
            <person name="Fan J."/>
            <person name="Xiang W."/>
            <person name="Li X."/>
        </authorList>
    </citation>
    <scope>NUCLEOTIDE SEQUENCE [LARGE SCALE GENOMIC DNA]</scope>
    <source>
        <strain evidence="9 10">GYP-11</strain>
    </source>
</reference>
<organism evidence="9 10">
    <name type="scientific">Pyruvatibacter mobilis</name>
    <dbReference type="NCBI Taxonomy" id="1712261"/>
    <lineage>
        <taxon>Bacteria</taxon>
        <taxon>Pseudomonadati</taxon>
        <taxon>Pseudomonadota</taxon>
        <taxon>Alphaproteobacteria</taxon>
        <taxon>Hyphomicrobiales</taxon>
        <taxon>Parvibaculaceae</taxon>
        <taxon>Pyruvatibacter</taxon>
    </lineage>
</organism>
<evidence type="ECO:0000256" key="4">
    <source>
        <dbReference type="ARBA" id="ARBA00023065"/>
    </source>
</evidence>